<dbReference type="PANTHER" id="PTHR33096:SF1">
    <property type="entry name" value="CXC1-LIKE CYSTEINE CLUSTER ASSOCIATED WITH KDZ TRANSPOSASES DOMAIN-CONTAINING PROTEIN"/>
    <property type="match status" value="1"/>
</dbReference>
<gene>
    <name evidence="1" type="ORF">SCLCIDRAFT_30905</name>
</gene>
<proteinExistence type="predicted"/>
<accession>A0A0C3D1I1</accession>
<dbReference type="InterPro" id="IPR040521">
    <property type="entry name" value="KDZ"/>
</dbReference>
<reference evidence="2" key="2">
    <citation type="submission" date="2015-01" db="EMBL/GenBank/DDBJ databases">
        <title>Evolutionary Origins and Diversification of the Mycorrhizal Mutualists.</title>
        <authorList>
            <consortium name="DOE Joint Genome Institute"/>
            <consortium name="Mycorrhizal Genomics Consortium"/>
            <person name="Kohler A."/>
            <person name="Kuo A."/>
            <person name="Nagy L.G."/>
            <person name="Floudas D."/>
            <person name="Copeland A."/>
            <person name="Barry K.W."/>
            <person name="Cichocki N."/>
            <person name="Veneault-Fourrey C."/>
            <person name="LaButti K."/>
            <person name="Lindquist E.A."/>
            <person name="Lipzen A."/>
            <person name="Lundell T."/>
            <person name="Morin E."/>
            <person name="Murat C."/>
            <person name="Riley R."/>
            <person name="Ohm R."/>
            <person name="Sun H."/>
            <person name="Tunlid A."/>
            <person name="Henrissat B."/>
            <person name="Grigoriev I.V."/>
            <person name="Hibbett D.S."/>
            <person name="Martin F."/>
        </authorList>
    </citation>
    <scope>NUCLEOTIDE SEQUENCE [LARGE SCALE GENOMIC DNA]</scope>
    <source>
        <strain evidence="2">Foug A</strain>
    </source>
</reference>
<organism evidence="1 2">
    <name type="scientific">Scleroderma citrinum Foug A</name>
    <dbReference type="NCBI Taxonomy" id="1036808"/>
    <lineage>
        <taxon>Eukaryota</taxon>
        <taxon>Fungi</taxon>
        <taxon>Dikarya</taxon>
        <taxon>Basidiomycota</taxon>
        <taxon>Agaricomycotina</taxon>
        <taxon>Agaricomycetes</taxon>
        <taxon>Agaricomycetidae</taxon>
        <taxon>Boletales</taxon>
        <taxon>Sclerodermatineae</taxon>
        <taxon>Sclerodermataceae</taxon>
        <taxon>Scleroderma</taxon>
    </lineage>
</organism>
<dbReference type="PANTHER" id="PTHR33096">
    <property type="entry name" value="CXC2 DOMAIN-CONTAINING PROTEIN"/>
    <property type="match status" value="1"/>
</dbReference>
<dbReference type="AlphaFoldDB" id="A0A0C3D1I1"/>
<name>A0A0C3D1I1_9AGAM</name>
<protein>
    <submittedName>
        <fullName evidence="1">Uncharacterized protein</fullName>
    </submittedName>
</protein>
<dbReference type="OrthoDB" id="3364670at2759"/>
<dbReference type="HOGENOM" id="CLU_004552_1_1_1"/>
<evidence type="ECO:0000313" key="1">
    <source>
        <dbReference type="EMBL" id="KIM54675.1"/>
    </source>
</evidence>
<reference evidence="1 2" key="1">
    <citation type="submission" date="2014-04" db="EMBL/GenBank/DDBJ databases">
        <authorList>
            <consortium name="DOE Joint Genome Institute"/>
            <person name="Kuo A."/>
            <person name="Kohler A."/>
            <person name="Nagy L.G."/>
            <person name="Floudas D."/>
            <person name="Copeland A."/>
            <person name="Barry K.W."/>
            <person name="Cichocki N."/>
            <person name="Veneault-Fourrey C."/>
            <person name="LaButti K."/>
            <person name="Lindquist E.A."/>
            <person name="Lipzen A."/>
            <person name="Lundell T."/>
            <person name="Morin E."/>
            <person name="Murat C."/>
            <person name="Sun H."/>
            <person name="Tunlid A."/>
            <person name="Henrissat B."/>
            <person name="Grigoriev I.V."/>
            <person name="Hibbett D.S."/>
            <person name="Martin F."/>
            <person name="Nordberg H.P."/>
            <person name="Cantor M.N."/>
            <person name="Hua S.X."/>
        </authorList>
    </citation>
    <scope>NUCLEOTIDE SEQUENCE [LARGE SCALE GENOMIC DNA]</scope>
    <source>
        <strain evidence="1 2">Foug A</strain>
    </source>
</reference>
<evidence type="ECO:0000313" key="2">
    <source>
        <dbReference type="Proteomes" id="UP000053989"/>
    </source>
</evidence>
<sequence length="294" mass="33371">MLSSSDINAVDAIVCIDACFTQKHRSSQQDDPLNPTSSVFLRQEDVDAMEHEVEEVRRSQTSRRSNRVYKGMAVSEDLYEQGMRVPVSVLDGCNESFTAADEKRQKASTRFFSDTGLMALLCHHDHVIHLVNMTSAGEKQHYVLALIKALFSQLPEDFQVGILITFGISVFHAFGHQWPCQLIYHPQKCQGFGLTDGEGCERFWSAIKSLIPSLHVSGRLFIIDFQVQYLDKKSLAGFGHWLQQRWSHCQDKKAAAEHGLAMSGIDREMLQLEWQAQISTQTKPAPHNYFIRIQ</sequence>
<dbReference type="EMBL" id="KN822149">
    <property type="protein sequence ID" value="KIM54675.1"/>
    <property type="molecule type" value="Genomic_DNA"/>
</dbReference>
<dbReference type="Pfam" id="PF18758">
    <property type="entry name" value="KDZ"/>
    <property type="match status" value="2"/>
</dbReference>
<dbReference type="STRING" id="1036808.A0A0C3D1I1"/>
<keyword evidence="2" id="KW-1185">Reference proteome</keyword>
<dbReference type="Proteomes" id="UP000053989">
    <property type="component" value="Unassembled WGS sequence"/>
</dbReference>
<dbReference type="InParanoid" id="A0A0C3D1I1"/>